<dbReference type="InterPro" id="IPR000640">
    <property type="entry name" value="EFG_V-like"/>
</dbReference>
<dbReference type="Proteomes" id="UP000694844">
    <property type="component" value="Chromosome 4"/>
</dbReference>
<dbReference type="PANTHER" id="PTHR43261:SF1">
    <property type="entry name" value="RIBOSOME-RELEASING FACTOR 2, MITOCHONDRIAL"/>
    <property type="match status" value="1"/>
</dbReference>
<dbReference type="PANTHER" id="PTHR43261">
    <property type="entry name" value="TRANSLATION ELONGATION FACTOR G-RELATED"/>
    <property type="match status" value="1"/>
</dbReference>
<dbReference type="InterPro" id="IPR031157">
    <property type="entry name" value="G_TR_CS"/>
</dbReference>
<reference evidence="8" key="1">
    <citation type="submission" date="2025-08" db="UniProtKB">
        <authorList>
            <consortium name="RefSeq"/>
        </authorList>
    </citation>
    <scope>IDENTIFICATION</scope>
    <source>
        <tissue evidence="8">Whole sample</tissue>
    </source>
</reference>
<evidence type="ECO:0000256" key="3">
    <source>
        <dbReference type="ARBA" id="ARBA00022917"/>
    </source>
</evidence>
<dbReference type="PRINTS" id="PR00315">
    <property type="entry name" value="ELONGATNFCT"/>
</dbReference>
<protein>
    <submittedName>
        <fullName evidence="8">Ribosome-releasing factor 2, mitochondrial-like</fullName>
    </submittedName>
</protein>
<dbReference type="InterPro" id="IPR035647">
    <property type="entry name" value="EFG_III/V"/>
</dbReference>
<dbReference type="CDD" id="cd03713">
    <property type="entry name" value="EFG_mtEFG_C"/>
    <property type="match status" value="1"/>
</dbReference>
<accession>A0A8B8DLW1</accession>
<dbReference type="Gene3D" id="2.40.30.10">
    <property type="entry name" value="Translation factors"/>
    <property type="match status" value="1"/>
</dbReference>
<dbReference type="RefSeq" id="XP_022328740.1">
    <property type="nucleotide sequence ID" value="XM_022473032.1"/>
</dbReference>
<dbReference type="SUPFAM" id="SSF50447">
    <property type="entry name" value="Translation proteins"/>
    <property type="match status" value="1"/>
</dbReference>
<keyword evidence="3" id="KW-0648">Protein biosynthesis</keyword>
<dbReference type="SUPFAM" id="SSF54980">
    <property type="entry name" value="EF-G C-terminal domain-like"/>
    <property type="match status" value="2"/>
</dbReference>
<dbReference type="PROSITE" id="PS00301">
    <property type="entry name" value="G_TR_1"/>
    <property type="match status" value="1"/>
</dbReference>
<dbReference type="Gene3D" id="3.40.50.300">
    <property type="entry name" value="P-loop containing nucleotide triphosphate hydrolases"/>
    <property type="match status" value="1"/>
</dbReference>
<dbReference type="CDD" id="cd01886">
    <property type="entry name" value="EF-G"/>
    <property type="match status" value="1"/>
</dbReference>
<evidence type="ECO:0000256" key="4">
    <source>
        <dbReference type="ARBA" id="ARBA00023128"/>
    </source>
</evidence>
<name>A0A8B8DLW1_CRAVI</name>
<dbReference type="Pfam" id="PF00009">
    <property type="entry name" value="GTP_EFTU"/>
    <property type="match status" value="1"/>
</dbReference>
<dbReference type="InterPro" id="IPR005225">
    <property type="entry name" value="Small_GTP-bd"/>
</dbReference>
<dbReference type="Pfam" id="PF00679">
    <property type="entry name" value="EFG_C"/>
    <property type="match status" value="1"/>
</dbReference>
<gene>
    <name evidence="8" type="primary">LOC111127785</name>
</gene>
<dbReference type="OrthoDB" id="198619at2759"/>
<keyword evidence="5" id="KW-0342">GTP-binding</keyword>
<dbReference type="SMART" id="SM00889">
    <property type="entry name" value="EFG_IV"/>
    <property type="match status" value="1"/>
</dbReference>
<keyword evidence="4" id="KW-0496">Mitochondrion</keyword>
<dbReference type="FunFam" id="3.30.70.240:FF:000001">
    <property type="entry name" value="Elongation factor G"/>
    <property type="match status" value="1"/>
</dbReference>
<feature type="domain" description="Tr-type G" evidence="6">
    <location>
        <begin position="36"/>
        <end position="320"/>
    </location>
</feature>
<dbReference type="FunFam" id="3.30.70.870:FF:000001">
    <property type="entry name" value="Elongation factor G"/>
    <property type="match status" value="1"/>
</dbReference>
<dbReference type="PROSITE" id="PS51722">
    <property type="entry name" value="G_TR_2"/>
    <property type="match status" value="1"/>
</dbReference>
<keyword evidence="1" id="KW-0547">Nucleotide-binding</keyword>
<dbReference type="SUPFAM" id="SSF54211">
    <property type="entry name" value="Ribosomal protein S5 domain 2-like"/>
    <property type="match status" value="1"/>
</dbReference>
<dbReference type="GO" id="GO:0005525">
    <property type="term" value="F:GTP binding"/>
    <property type="evidence" value="ECO:0007669"/>
    <property type="project" value="UniProtKB-KW"/>
</dbReference>
<organism evidence="7 8">
    <name type="scientific">Crassostrea virginica</name>
    <name type="common">Eastern oyster</name>
    <dbReference type="NCBI Taxonomy" id="6565"/>
    <lineage>
        <taxon>Eukaryota</taxon>
        <taxon>Metazoa</taxon>
        <taxon>Spiralia</taxon>
        <taxon>Lophotrochozoa</taxon>
        <taxon>Mollusca</taxon>
        <taxon>Bivalvia</taxon>
        <taxon>Autobranchia</taxon>
        <taxon>Pteriomorphia</taxon>
        <taxon>Ostreida</taxon>
        <taxon>Ostreoidea</taxon>
        <taxon>Ostreidae</taxon>
        <taxon>Crassostrea</taxon>
    </lineage>
</organism>
<dbReference type="InterPro" id="IPR053905">
    <property type="entry name" value="EF-G-like_DII"/>
</dbReference>
<proteinExistence type="predicted"/>
<dbReference type="InterPro" id="IPR005517">
    <property type="entry name" value="Transl_elong_EFG/EF2_IV"/>
</dbReference>
<dbReference type="InterPro" id="IPR000795">
    <property type="entry name" value="T_Tr_GTP-bd_dom"/>
</dbReference>
<dbReference type="Gene3D" id="3.30.230.10">
    <property type="match status" value="1"/>
</dbReference>
<dbReference type="GO" id="GO:0003924">
    <property type="term" value="F:GTPase activity"/>
    <property type="evidence" value="ECO:0007669"/>
    <property type="project" value="InterPro"/>
</dbReference>
<dbReference type="SMART" id="SM00838">
    <property type="entry name" value="EFG_C"/>
    <property type="match status" value="1"/>
</dbReference>
<dbReference type="GeneID" id="111127785"/>
<dbReference type="InterPro" id="IPR041095">
    <property type="entry name" value="EFG_II"/>
</dbReference>
<dbReference type="GO" id="GO:0032543">
    <property type="term" value="P:mitochondrial translation"/>
    <property type="evidence" value="ECO:0007669"/>
    <property type="project" value="TreeGrafter"/>
</dbReference>
<dbReference type="Gene3D" id="3.30.70.870">
    <property type="entry name" value="Elongation Factor G (Translational Gtpase), domain 3"/>
    <property type="match status" value="1"/>
</dbReference>
<dbReference type="InterPro" id="IPR020568">
    <property type="entry name" value="Ribosomal_Su5_D2-typ_SF"/>
</dbReference>
<dbReference type="NCBIfam" id="TIGR00231">
    <property type="entry name" value="small_GTP"/>
    <property type="match status" value="1"/>
</dbReference>
<dbReference type="SUPFAM" id="SSF52540">
    <property type="entry name" value="P-loop containing nucleoside triphosphate hydrolases"/>
    <property type="match status" value="1"/>
</dbReference>
<dbReference type="InterPro" id="IPR014721">
    <property type="entry name" value="Ribsml_uS5_D2-typ_fold_subgr"/>
</dbReference>
<dbReference type="AlphaFoldDB" id="A0A8B8DLW1"/>
<evidence type="ECO:0000256" key="5">
    <source>
        <dbReference type="ARBA" id="ARBA00023134"/>
    </source>
</evidence>
<dbReference type="InterPro" id="IPR009022">
    <property type="entry name" value="EFG_III"/>
</dbReference>
<evidence type="ECO:0000259" key="6">
    <source>
        <dbReference type="PROSITE" id="PS51722"/>
    </source>
</evidence>
<evidence type="ECO:0000256" key="1">
    <source>
        <dbReference type="ARBA" id="ARBA00022741"/>
    </source>
</evidence>
<evidence type="ECO:0000313" key="8">
    <source>
        <dbReference type="RefSeq" id="XP_022328740.1"/>
    </source>
</evidence>
<dbReference type="Gene3D" id="3.30.70.240">
    <property type="match status" value="1"/>
</dbReference>
<sequence>MTLLKLYKNRFLRTLIARRNFASYHGKDIKSMEDVRDLRNIGIIAHIDAGKTTTTERILYYSGFSKHLGDVDHGDTVTDYMEEERNRGITINSAVVTYNWKKHRVNLIDTPGHVDFTIEVERAVRVLDGAVTILDASAGVEAQTVTVWKQATKHNVPSLIYLNKLDKLGVNVELCLESIRQRLHIEPFLINFPYGPDLQKFQGLVDIVDMVKCEWDLTKSPDGRNFSVKPLTEKDGKIWEYAMKERANLIGQLSNTDGRIADEVLLVDSLDRIKPELVREGLRNATVQRQLTPVFCGSSLKNKGVQLLMDAIYDYLPSPNDREYSFLQYYGSDLCAYAFKTVHDQQKKPQTFFRIYSGVLHSGSDIHNINRHCKEKAKSLSRILANDYHKISSAHQGDIVCVSGLEKTRTGDTITSNEGLARISPILKETEHLLHEEEGELSQGEEELDRSVVLAGLQVPSPVFFCSIEPPSMAYQKDLDLALECLQREDPSLKVEVNQETSQTILSGMGELHLEVIKHRILSEFKVDAYMGPLQIAYRETIGDDVTHSVTLDSLMGGSKQHVTVKLAVQPIKDTNPKRVVFYQPEKEDKAFFASPKFMKIYKSPIEHAVKNSLSYGPILNFPVIKVGVKLLHVELSHDTSPNVVAAAVSKCIHEALKKATIHLMEPIMNLTITTDEDYSSSILQDLSSRRGKITNVVPNPKDSTKVIQASVPLSELRHYSNTLRKITHGQTNLSMEFSHYEEMSEEDKNKAIEEVTGFPVNPKVLDPVGRE</sequence>
<dbReference type="CDD" id="cd16262">
    <property type="entry name" value="EFG_III"/>
    <property type="match status" value="1"/>
</dbReference>
<keyword evidence="2" id="KW-0251">Elongation factor</keyword>
<keyword evidence="7" id="KW-1185">Reference proteome</keyword>
<dbReference type="Pfam" id="PF22042">
    <property type="entry name" value="EF-G_D2"/>
    <property type="match status" value="1"/>
</dbReference>
<dbReference type="GO" id="GO:0005759">
    <property type="term" value="C:mitochondrial matrix"/>
    <property type="evidence" value="ECO:0007669"/>
    <property type="project" value="UniProtKB-ARBA"/>
</dbReference>
<dbReference type="GO" id="GO:0032790">
    <property type="term" value="P:ribosome disassembly"/>
    <property type="evidence" value="ECO:0007669"/>
    <property type="project" value="TreeGrafter"/>
</dbReference>
<dbReference type="KEGG" id="cvn:111127785"/>
<evidence type="ECO:0000256" key="2">
    <source>
        <dbReference type="ARBA" id="ARBA00022768"/>
    </source>
</evidence>
<dbReference type="Pfam" id="PF14492">
    <property type="entry name" value="EFG_III"/>
    <property type="match status" value="1"/>
</dbReference>
<dbReference type="InterPro" id="IPR009000">
    <property type="entry name" value="Transl_B-barrel_sf"/>
</dbReference>
<dbReference type="FunFam" id="3.40.50.300:FF:000514">
    <property type="entry name" value="Ribosome-releasing factor 2, mitochondrial"/>
    <property type="match status" value="1"/>
</dbReference>
<dbReference type="GO" id="GO:0003746">
    <property type="term" value="F:translation elongation factor activity"/>
    <property type="evidence" value="ECO:0007669"/>
    <property type="project" value="UniProtKB-KW"/>
</dbReference>
<dbReference type="InterPro" id="IPR035649">
    <property type="entry name" value="EFG_V"/>
</dbReference>
<evidence type="ECO:0000313" key="7">
    <source>
        <dbReference type="Proteomes" id="UP000694844"/>
    </source>
</evidence>
<dbReference type="InterPro" id="IPR027417">
    <property type="entry name" value="P-loop_NTPase"/>
</dbReference>
<dbReference type="Pfam" id="PF03764">
    <property type="entry name" value="EFG_IV"/>
    <property type="match status" value="1"/>
</dbReference>